<dbReference type="InterPro" id="IPR001647">
    <property type="entry name" value="HTH_TetR"/>
</dbReference>
<evidence type="ECO:0000256" key="3">
    <source>
        <dbReference type="ARBA" id="ARBA00023163"/>
    </source>
</evidence>
<evidence type="ECO:0000256" key="1">
    <source>
        <dbReference type="ARBA" id="ARBA00023015"/>
    </source>
</evidence>
<organism evidence="6 7">
    <name type="scientific">Rhodococcus opacus</name>
    <name type="common">Nocardia opaca</name>
    <dbReference type="NCBI Taxonomy" id="37919"/>
    <lineage>
        <taxon>Bacteria</taxon>
        <taxon>Bacillati</taxon>
        <taxon>Actinomycetota</taxon>
        <taxon>Actinomycetes</taxon>
        <taxon>Mycobacteriales</taxon>
        <taxon>Nocardiaceae</taxon>
        <taxon>Rhodococcus</taxon>
    </lineage>
</organism>
<dbReference type="InterPro" id="IPR050109">
    <property type="entry name" value="HTH-type_TetR-like_transc_reg"/>
</dbReference>
<dbReference type="EMBL" id="CP008947">
    <property type="protein sequence ID" value="AII06235.1"/>
    <property type="molecule type" value="Genomic_DNA"/>
</dbReference>
<dbReference type="GO" id="GO:0000976">
    <property type="term" value="F:transcription cis-regulatory region binding"/>
    <property type="evidence" value="ECO:0007669"/>
    <property type="project" value="TreeGrafter"/>
</dbReference>
<dbReference type="Gene3D" id="1.10.357.10">
    <property type="entry name" value="Tetracycline Repressor, domain 2"/>
    <property type="match status" value="1"/>
</dbReference>
<evidence type="ECO:0000259" key="5">
    <source>
        <dbReference type="PROSITE" id="PS50977"/>
    </source>
</evidence>
<name>A0A076EJ86_RHOOP</name>
<dbReference type="SUPFAM" id="SSF46689">
    <property type="entry name" value="Homeodomain-like"/>
    <property type="match status" value="1"/>
</dbReference>
<gene>
    <name evidence="6" type="ORF">EP51_17130</name>
</gene>
<dbReference type="AlphaFoldDB" id="A0A076EJ86"/>
<sequence length="196" mass="21874">MPSADNPRRSERSRAAILQATQELIREQPYGKISIEGIAARAKVGKQTIYRWWRSKGALVVDALHEQNAAGAQEAMALPDTGDLAADMRLVLRATVDEFTSPDFEPLFRALSIESLQDPALQQQIVERIYRPQFEFVAARFRSAQDAGQVRPDADLAVAFELFMAPMFYRWQSGAHPLTHDHADAVVDLAMRALAP</sequence>
<dbReference type="SUPFAM" id="SSF48498">
    <property type="entry name" value="Tetracyclin repressor-like, C-terminal domain"/>
    <property type="match status" value="1"/>
</dbReference>
<dbReference type="PANTHER" id="PTHR30055">
    <property type="entry name" value="HTH-TYPE TRANSCRIPTIONAL REGULATOR RUTR"/>
    <property type="match status" value="1"/>
</dbReference>
<dbReference type="InterPro" id="IPR011075">
    <property type="entry name" value="TetR_C"/>
</dbReference>
<dbReference type="Pfam" id="PF00440">
    <property type="entry name" value="TetR_N"/>
    <property type="match status" value="1"/>
</dbReference>
<dbReference type="RefSeq" id="WP_112301238.1">
    <property type="nucleotide sequence ID" value="NZ_CP008947.1"/>
</dbReference>
<protein>
    <submittedName>
        <fullName evidence="6">TetR family transcriptional regulator</fullName>
    </submittedName>
</protein>
<dbReference type="Proteomes" id="UP000028488">
    <property type="component" value="Chromosome"/>
</dbReference>
<dbReference type="PANTHER" id="PTHR30055:SF148">
    <property type="entry name" value="TETR-FAMILY TRANSCRIPTIONAL REGULATOR"/>
    <property type="match status" value="1"/>
</dbReference>
<evidence type="ECO:0000313" key="7">
    <source>
        <dbReference type="Proteomes" id="UP000028488"/>
    </source>
</evidence>
<evidence type="ECO:0000313" key="6">
    <source>
        <dbReference type="EMBL" id="AII06235.1"/>
    </source>
</evidence>
<reference evidence="6 7" key="1">
    <citation type="submission" date="2014-07" db="EMBL/GenBank/DDBJ databases">
        <title>Genome Sequence of Rhodococcus opacus Strain R7, a Biodegrader of Mono- and Polycyclic Aromatic Hydrocarbons.</title>
        <authorList>
            <person name="Di Gennaro P."/>
            <person name="Zampolli J."/>
            <person name="Presti I."/>
            <person name="Cappelletti M."/>
            <person name="D'Ursi P."/>
            <person name="Orro A."/>
            <person name="Mezzelani A."/>
            <person name="Milanesi L."/>
        </authorList>
    </citation>
    <scope>NUCLEOTIDE SEQUENCE [LARGE SCALE GENOMIC DNA]</scope>
    <source>
        <strain evidence="6 7">R7</strain>
    </source>
</reference>
<proteinExistence type="predicted"/>
<feature type="domain" description="HTH tetR-type" evidence="5">
    <location>
        <begin position="11"/>
        <end position="71"/>
    </location>
</feature>
<feature type="DNA-binding region" description="H-T-H motif" evidence="4">
    <location>
        <begin position="34"/>
        <end position="53"/>
    </location>
</feature>
<accession>A0A076EJ86</accession>
<dbReference type="GO" id="GO:0003700">
    <property type="term" value="F:DNA-binding transcription factor activity"/>
    <property type="evidence" value="ECO:0007669"/>
    <property type="project" value="TreeGrafter"/>
</dbReference>
<dbReference type="Gene3D" id="1.10.10.60">
    <property type="entry name" value="Homeodomain-like"/>
    <property type="match status" value="1"/>
</dbReference>
<dbReference type="Pfam" id="PF16859">
    <property type="entry name" value="TetR_C_11"/>
    <property type="match status" value="1"/>
</dbReference>
<keyword evidence="2 4" id="KW-0238">DNA-binding</keyword>
<dbReference type="PROSITE" id="PS50977">
    <property type="entry name" value="HTH_TETR_2"/>
    <property type="match status" value="1"/>
</dbReference>
<dbReference type="InterPro" id="IPR009057">
    <property type="entry name" value="Homeodomain-like_sf"/>
</dbReference>
<dbReference type="eggNOG" id="COG1309">
    <property type="taxonomic scope" value="Bacteria"/>
</dbReference>
<keyword evidence="3" id="KW-0804">Transcription</keyword>
<evidence type="ECO:0000256" key="4">
    <source>
        <dbReference type="PROSITE-ProRule" id="PRU00335"/>
    </source>
</evidence>
<evidence type="ECO:0000256" key="2">
    <source>
        <dbReference type="ARBA" id="ARBA00023125"/>
    </source>
</evidence>
<keyword evidence="1" id="KW-0805">Transcription regulation</keyword>
<dbReference type="PRINTS" id="PR00455">
    <property type="entry name" value="HTHTETR"/>
</dbReference>
<dbReference type="InterPro" id="IPR036271">
    <property type="entry name" value="Tet_transcr_reg_TetR-rel_C_sf"/>
</dbReference>